<dbReference type="AlphaFoldDB" id="A0A815W5T3"/>
<organism evidence="1 3">
    <name type="scientific">Didymodactylos carnosus</name>
    <dbReference type="NCBI Taxonomy" id="1234261"/>
    <lineage>
        <taxon>Eukaryota</taxon>
        <taxon>Metazoa</taxon>
        <taxon>Spiralia</taxon>
        <taxon>Gnathifera</taxon>
        <taxon>Rotifera</taxon>
        <taxon>Eurotatoria</taxon>
        <taxon>Bdelloidea</taxon>
        <taxon>Philodinida</taxon>
        <taxon>Philodinidae</taxon>
        <taxon>Didymodactylos</taxon>
    </lineage>
</organism>
<keyword evidence="3" id="KW-1185">Reference proteome</keyword>
<sequence length="96" mass="11091">MAVLGKIVEVDTTADLVERFVEALPVKFVVVAEGSLLLLAVAVEDELVLDKVHTSFLNSFVYHNSVDDYMNSDYNYSDIVHDADYYYYNKFLIWDW</sequence>
<evidence type="ECO:0000313" key="3">
    <source>
        <dbReference type="Proteomes" id="UP000663829"/>
    </source>
</evidence>
<gene>
    <name evidence="1" type="ORF">GPM918_LOCUS38444</name>
    <name evidence="2" type="ORF">SRO942_LOCUS39269</name>
</gene>
<dbReference type="Proteomes" id="UP000663829">
    <property type="component" value="Unassembled WGS sequence"/>
</dbReference>
<proteinExistence type="predicted"/>
<protein>
    <submittedName>
        <fullName evidence="1">Uncharacterized protein</fullName>
    </submittedName>
</protein>
<name>A0A815W5T3_9BILA</name>
<dbReference type="EMBL" id="CAJNOQ010025499">
    <property type="protein sequence ID" value="CAF1537830.1"/>
    <property type="molecule type" value="Genomic_DNA"/>
</dbReference>
<dbReference type="EMBL" id="CAJOBC010091115">
    <property type="protein sequence ID" value="CAF4397825.1"/>
    <property type="molecule type" value="Genomic_DNA"/>
</dbReference>
<evidence type="ECO:0000313" key="2">
    <source>
        <dbReference type="EMBL" id="CAF4397825.1"/>
    </source>
</evidence>
<comment type="caution">
    <text evidence="1">The sequence shown here is derived from an EMBL/GenBank/DDBJ whole genome shotgun (WGS) entry which is preliminary data.</text>
</comment>
<evidence type="ECO:0000313" key="1">
    <source>
        <dbReference type="EMBL" id="CAF1537830.1"/>
    </source>
</evidence>
<dbReference type="Proteomes" id="UP000681722">
    <property type="component" value="Unassembled WGS sequence"/>
</dbReference>
<accession>A0A815W5T3</accession>
<reference evidence="1" key="1">
    <citation type="submission" date="2021-02" db="EMBL/GenBank/DDBJ databases">
        <authorList>
            <person name="Nowell W R."/>
        </authorList>
    </citation>
    <scope>NUCLEOTIDE SEQUENCE</scope>
</reference>